<dbReference type="PANTHER" id="PTHR37017:SF11">
    <property type="entry name" value="ESTERASE_LIPASE_THIOESTERASE DOMAIN-CONTAINING PROTEIN"/>
    <property type="match status" value="1"/>
</dbReference>
<name>A0AAD5WTQ9_9PEZI</name>
<reference evidence="2" key="1">
    <citation type="submission" date="2022-07" db="EMBL/GenBank/DDBJ databases">
        <title>Draft genome sequence of Zalerion maritima ATCC 34329, a (micro)plastics degrading marine fungus.</title>
        <authorList>
            <person name="Paco A."/>
            <person name="Goncalves M.F.M."/>
            <person name="Rocha-Santos T.A.P."/>
            <person name="Alves A."/>
        </authorList>
    </citation>
    <scope>NUCLEOTIDE SEQUENCE</scope>
    <source>
        <strain evidence="2">ATCC 34329</strain>
    </source>
</reference>
<feature type="domain" description="AB hydrolase-1" evidence="1">
    <location>
        <begin position="8"/>
        <end position="236"/>
    </location>
</feature>
<keyword evidence="3" id="KW-1185">Reference proteome</keyword>
<organism evidence="2 3">
    <name type="scientific">Zalerion maritima</name>
    <dbReference type="NCBI Taxonomy" id="339359"/>
    <lineage>
        <taxon>Eukaryota</taxon>
        <taxon>Fungi</taxon>
        <taxon>Dikarya</taxon>
        <taxon>Ascomycota</taxon>
        <taxon>Pezizomycotina</taxon>
        <taxon>Sordariomycetes</taxon>
        <taxon>Lulworthiomycetidae</taxon>
        <taxon>Lulworthiales</taxon>
        <taxon>Lulworthiaceae</taxon>
        <taxon>Zalerion</taxon>
    </lineage>
</organism>
<dbReference type="Proteomes" id="UP001201980">
    <property type="component" value="Unassembled WGS sequence"/>
</dbReference>
<dbReference type="Pfam" id="PF12697">
    <property type="entry name" value="Abhydrolase_6"/>
    <property type="match status" value="1"/>
</dbReference>
<protein>
    <recommendedName>
        <fullName evidence="1">AB hydrolase-1 domain-containing protein</fullName>
    </recommendedName>
</protein>
<dbReference type="PANTHER" id="PTHR37017">
    <property type="entry name" value="AB HYDROLASE-1 DOMAIN-CONTAINING PROTEIN-RELATED"/>
    <property type="match status" value="1"/>
</dbReference>
<dbReference type="InterPro" id="IPR000073">
    <property type="entry name" value="AB_hydrolase_1"/>
</dbReference>
<dbReference type="InterPro" id="IPR029058">
    <property type="entry name" value="AB_hydrolase_fold"/>
</dbReference>
<sequence length="251" mass="27684">MSSPKPTIVFAPGAWHTPDCFDIVREQLHSQGWETEAVTYPSVGAEPPTQGLQGDADAVREVVAKLADEGKKVVLAVHSYGGLVGAEASKGLGFQQRKREGKDGGITMLVYLAAFVTPVGKSIKMMLGGQFLPWMNFKGEYVHADEPHKVFYADVDPELQEKSIKALKHQSAPVFTDCVTYEPWHEIECMYLMCEKDQALFAQVQEMMIQMLGEKAPVYKCNSSHSPFLSMPEEVVKGLEMAAKVGEERAS</sequence>
<evidence type="ECO:0000259" key="1">
    <source>
        <dbReference type="Pfam" id="PF12697"/>
    </source>
</evidence>
<dbReference type="EMBL" id="JAKWBI020000044">
    <property type="protein sequence ID" value="KAJ2904776.1"/>
    <property type="molecule type" value="Genomic_DNA"/>
</dbReference>
<evidence type="ECO:0000313" key="2">
    <source>
        <dbReference type="EMBL" id="KAJ2904776.1"/>
    </source>
</evidence>
<dbReference type="AlphaFoldDB" id="A0AAD5WTQ9"/>
<comment type="caution">
    <text evidence="2">The sequence shown here is derived from an EMBL/GenBank/DDBJ whole genome shotgun (WGS) entry which is preliminary data.</text>
</comment>
<proteinExistence type="predicted"/>
<dbReference type="Gene3D" id="3.40.50.1820">
    <property type="entry name" value="alpha/beta hydrolase"/>
    <property type="match status" value="1"/>
</dbReference>
<gene>
    <name evidence="2" type="ORF">MKZ38_007132</name>
</gene>
<dbReference type="InterPro" id="IPR052897">
    <property type="entry name" value="Sec-Metab_Biosynth_Hydrolase"/>
</dbReference>
<dbReference type="SUPFAM" id="SSF53474">
    <property type="entry name" value="alpha/beta-Hydrolases"/>
    <property type="match status" value="1"/>
</dbReference>
<evidence type="ECO:0000313" key="3">
    <source>
        <dbReference type="Proteomes" id="UP001201980"/>
    </source>
</evidence>
<accession>A0AAD5WTQ9</accession>